<dbReference type="PANTHER" id="PTHR35566">
    <property type="entry name" value="BLR3599 PROTEIN"/>
    <property type="match status" value="1"/>
</dbReference>
<dbReference type="AlphaFoldDB" id="L0R5M1"/>
<dbReference type="STRING" id="1246637.MTBBW1_80219"/>
<proteinExistence type="predicted"/>
<dbReference type="PANTHER" id="PTHR35566:SF1">
    <property type="entry name" value="TYPE VI SECRETION SYSTEM BASEPLATE COMPONENT TSSK1"/>
    <property type="match status" value="1"/>
</dbReference>
<dbReference type="InterPro" id="IPR010263">
    <property type="entry name" value="T6SS_TssK"/>
</dbReference>
<evidence type="ECO:0000313" key="3">
    <source>
        <dbReference type="Proteomes" id="UP000191931"/>
    </source>
</evidence>
<dbReference type="NCBIfam" id="TIGR03353">
    <property type="entry name" value="VI_chp_4"/>
    <property type="match status" value="1"/>
</dbReference>
<dbReference type="RefSeq" id="WP_080798593.1">
    <property type="nucleotide sequence ID" value="NZ_LT828540.1"/>
</dbReference>
<organism evidence="1">
    <name type="scientific">Desulfamplus magnetovallimortis</name>
    <dbReference type="NCBI Taxonomy" id="1246637"/>
    <lineage>
        <taxon>Bacteria</taxon>
        <taxon>Pseudomonadati</taxon>
        <taxon>Thermodesulfobacteriota</taxon>
        <taxon>Desulfobacteria</taxon>
        <taxon>Desulfobacterales</taxon>
        <taxon>Desulfobacteraceae</taxon>
        <taxon>Desulfamplus</taxon>
    </lineage>
</organism>
<reference evidence="1" key="2">
    <citation type="submission" date="2012-12" db="EMBL/GenBank/DDBJ databases">
        <title>Region harboring genes involved in magnetosome formation of Candidatus Desulfamplus magnetosmortis.</title>
        <authorList>
            <person name="Lefevre C.T."/>
            <person name="Bazylinski D.A."/>
        </authorList>
    </citation>
    <scope>NUCLEOTIDE SEQUENCE</scope>
    <source>
        <strain evidence="1">BW-1</strain>
    </source>
</reference>
<keyword evidence="3" id="KW-1185">Reference proteome</keyword>
<accession>L0R5M1</accession>
<dbReference type="EMBL" id="HF547348">
    <property type="protein sequence ID" value="CCO06825.1"/>
    <property type="molecule type" value="Genomic_DNA"/>
</dbReference>
<evidence type="ECO:0000313" key="2">
    <source>
        <dbReference type="EMBL" id="SLM32876.1"/>
    </source>
</evidence>
<dbReference type="Pfam" id="PF05936">
    <property type="entry name" value="T6SS_VasE"/>
    <property type="match status" value="1"/>
</dbReference>
<protein>
    <submittedName>
        <fullName evidence="1">Putative Type VI secretion protein, VC_A0114 family</fullName>
    </submittedName>
</protein>
<dbReference type="OrthoDB" id="9775333at2"/>
<gene>
    <name evidence="1" type="ORF">DEMABW1_80219</name>
    <name evidence="2" type="ORF">MTBBW1_80219</name>
</gene>
<sequence length="465" mass="53247">MNNCIKPILWNQGLFLQPHHFQQFDNYLASLVMPHALYHTPFFWGCGTMEIQETALDQRILEITRCELIFQDGTWIQYPGNATTIPRSFKELSFDAEGDKPITAYVGLKKWEQYKKNVTSINDTDTLDKIGTRFVSPLEPEETRDIHEGGDSANVRRMEHCLKIFWDHEIEKFSDYSLLPIMQLKFDGDSVVVSREYVPPLYKISSSDILMQMLKNLREMAISRCRVFESYKFAQGFQSSDFDAHFIPHLLVLNGLNRILPMLNHIVETGDVHPHAAYGLIRAIVGELSTFTDRINALGQLKDGTLMLPEYDHESLFTCFNEAHLLIGELLRGISLGGESIISLIRDNDYFKATIPFEEFHESCLFFIVVHNAPDPDKLINDFHNIIKIGTPSGIENMISRALPGVPVKHRLVPPPGMPKRQDSNYFRIDTKYHLWSDIRRSGGISLYWSNAPDAVSIEIVISRV</sequence>
<reference evidence="1" key="1">
    <citation type="submission" date="2012-10" db="EMBL/GenBank/DDBJ databases">
        <authorList>
            <person name="Lefevre C."/>
        </authorList>
    </citation>
    <scope>NUCLEOTIDE SEQUENCE</scope>
    <source>
        <strain evidence="1">BW-1</strain>
    </source>
</reference>
<evidence type="ECO:0000313" key="1">
    <source>
        <dbReference type="EMBL" id="CCO06825.1"/>
    </source>
</evidence>
<dbReference type="EMBL" id="FWEV01000325">
    <property type="protein sequence ID" value="SLM32876.1"/>
    <property type="molecule type" value="Genomic_DNA"/>
</dbReference>
<dbReference type="Proteomes" id="UP000191931">
    <property type="component" value="Unassembled WGS sequence"/>
</dbReference>
<name>L0R5M1_9BACT</name>
<reference evidence="2 3" key="3">
    <citation type="submission" date="2017-03" db="EMBL/GenBank/DDBJ databases">
        <authorList>
            <person name="Afonso C.L."/>
            <person name="Miller P.J."/>
            <person name="Scott M.A."/>
            <person name="Spackman E."/>
            <person name="Goraichik I."/>
            <person name="Dimitrov K.M."/>
            <person name="Suarez D.L."/>
            <person name="Swayne D.E."/>
        </authorList>
    </citation>
    <scope>NUCLEOTIDE SEQUENCE [LARGE SCALE GENOMIC DNA]</scope>
    <source>
        <strain evidence="2">PRJEB14757</strain>
    </source>
</reference>